<dbReference type="PROSITE" id="PS00122">
    <property type="entry name" value="CARBOXYLESTERASE_B_1"/>
    <property type="match status" value="1"/>
</dbReference>
<keyword evidence="3 5" id="KW-0378">Hydrolase</keyword>
<keyword evidence="2" id="KW-0719">Serine esterase</keyword>
<keyword evidence="4" id="KW-1015">Disulfide bond</keyword>
<evidence type="ECO:0000256" key="4">
    <source>
        <dbReference type="ARBA" id="ARBA00023157"/>
    </source>
</evidence>
<dbReference type="InterPro" id="IPR000997">
    <property type="entry name" value="Cholinesterase"/>
</dbReference>
<dbReference type="CDD" id="cd00312">
    <property type="entry name" value="Esterase_lipase"/>
    <property type="match status" value="1"/>
</dbReference>
<evidence type="ECO:0000259" key="6">
    <source>
        <dbReference type="Pfam" id="PF00135"/>
    </source>
</evidence>
<sequence>MPCLLCPSLLCCLLLLLLPFPLGSISASKGDTVVRTSSGPIKGKQFLAGLGSVTAYLGIPYAEPPLGKLRFQKPLPHPPWKQTLEATSFGNSCSQFIFRDVPEADMWSSKTLLSEDCLSLNIWVPQPQPSSPVPVLVWIHGGSYAFGTSSLELFNGASLSAAENIIVVTINYRLGALGFLYLPPAAPGNLGLWDQQLALKWVKENAAAFGGDPSRVTIFGQSAGGSSVNFHLLAPKSQDLFAQAVIQSGTANAYWAWRSPEEAEQKSLEFVHLLGCSEDNNISIVHCLQSKNVSELIRHEISLFLKGGFLLNFPFRPTTDGEFLLGDPEKLMEEGQIQVKPVLIGETSDEAASYVHSVFPNTTHNLINQEQLLKGIQLLAPNATEDFIRTIALKYSEGNHGPAKYRSALSHFYTDRIFACPLIETTRNIRKTGSPVYAYLFAHRPSWSVWPEWIGATHGAEIPFVFGTLESTLPFNQTYTEAEARLSHKMMHYWAEFARTGNPTGSAASKDKWPLYNATKQNFFLLNTEPFQERVKEHCDFLKSLFSKAEETQQSESDSVSSD</sequence>
<gene>
    <name evidence="8" type="primary">LOC132711652</name>
</gene>
<keyword evidence="7" id="KW-1185">Reference proteome</keyword>
<dbReference type="PANTHER" id="PTHR43918:SF4">
    <property type="entry name" value="CARBOXYLIC ESTER HYDROLASE"/>
    <property type="match status" value="1"/>
</dbReference>
<dbReference type="InterPro" id="IPR002018">
    <property type="entry name" value="CarbesteraseB"/>
</dbReference>
<evidence type="ECO:0000256" key="5">
    <source>
        <dbReference type="RuleBase" id="RU361235"/>
    </source>
</evidence>
<dbReference type="EC" id="3.1.1.-" evidence="5"/>
<dbReference type="SUPFAM" id="SSF53474">
    <property type="entry name" value="alpha/beta-Hydrolases"/>
    <property type="match status" value="1"/>
</dbReference>
<evidence type="ECO:0000256" key="1">
    <source>
        <dbReference type="ARBA" id="ARBA00005964"/>
    </source>
</evidence>
<feature type="domain" description="Carboxylesterase type B" evidence="6">
    <location>
        <begin position="31"/>
        <end position="541"/>
    </location>
</feature>
<evidence type="ECO:0000256" key="2">
    <source>
        <dbReference type="ARBA" id="ARBA00022487"/>
    </source>
</evidence>
<feature type="chain" id="PRO_5044990530" description="Carboxylic ester hydrolase" evidence="5">
    <location>
        <begin position="28"/>
        <end position="563"/>
    </location>
</feature>
<evidence type="ECO:0000256" key="3">
    <source>
        <dbReference type="ARBA" id="ARBA00022801"/>
    </source>
</evidence>
<dbReference type="Proteomes" id="UP001652622">
    <property type="component" value="Unplaced"/>
</dbReference>
<name>A0ABM3ZFB8_PANGU</name>
<protein>
    <recommendedName>
        <fullName evidence="5">Carboxylic ester hydrolase</fullName>
        <ecNumber evidence="5">3.1.1.-</ecNumber>
    </recommendedName>
</protein>
<dbReference type="RefSeq" id="XP_060547061.1">
    <property type="nucleotide sequence ID" value="XM_060691078.1"/>
</dbReference>
<dbReference type="InterPro" id="IPR029058">
    <property type="entry name" value="AB_hydrolase_fold"/>
</dbReference>
<dbReference type="Pfam" id="PF00135">
    <property type="entry name" value="COesterase"/>
    <property type="match status" value="1"/>
</dbReference>
<accession>A0ABM3ZFB8</accession>
<dbReference type="PRINTS" id="PR00878">
    <property type="entry name" value="CHOLNESTRASE"/>
</dbReference>
<dbReference type="GeneID" id="132711652"/>
<dbReference type="InterPro" id="IPR019826">
    <property type="entry name" value="Carboxylesterase_B_AS"/>
</dbReference>
<feature type="signal peptide" evidence="5">
    <location>
        <begin position="1"/>
        <end position="27"/>
    </location>
</feature>
<reference evidence="8" key="1">
    <citation type="submission" date="2025-08" db="UniProtKB">
        <authorList>
            <consortium name="RefSeq"/>
        </authorList>
    </citation>
    <scope>IDENTIFICATION</scope>
    <source>
        <tissue evidence="8">Blood</tissue>
    </source>
</reference>
<keyword evidence="5" id="KW-0732">Signal</keyword>
<dbReference type="PANTHER" id="PTHR43918">
    <property type="entry name" value="ACETYLCHOLINESTERASE"/>
    <property type="match status" value="1"/>
</dbReference>
<comment type="similarity">
    <text evidence="1 5">Belongs to the type-B carboxylesterase/lipase family.</text>
</comment>
<evidence type="ECO:0000313" key="7">
    <source>
        <dbReference type="Proteomes" id="UP001652622"/>
    </source>
</evidence>
<evidence type="ECO:0000313" key="8">
    <source>
        <dbReference type="RefSeq" id="XP_060547061.1"/>
    </source>
</evidence>
<proteinExistence type="inferred from homology"/>
<dbReference type="Gene3D" id="3.40.50.1820">
    <property type="entry name" value="alpha/beta hydrolase"/>
    <property type="match status" value="1"/>
</dbReference>
<organism evidence="7 8">
    <name type="scientific">Pantherophis guttatus</name>
    <name type="common">Corn snake</name>
    <name type="synonym">Elaphe guttata</name>
    <dbReference type="NCBI Taxonomy" id="94885"/>
    <lineage>
        <taxon>Eukaryota</taxon>
        <taxon>Metazoa</taxon>
        <taxon>Chordata</taxon>
        <taxon>Craniata</taxon>
        <taxon>Vertebrata</taxon>
        <taxon>Euteleostomi</taxon>
        <taxon>Lepidosauria</taxon>
        <taxon>Squamata</taxon>
        <taxon>Bifurcata</taxon>
        <taxon>Unidentata</taxon>
        <taxon>Episquamata</taxon>
        <taxon>Toxicofera</taxon>
        <taxon>Serpentes</taxon>
        <taxon>Colubroidea</taxon>
        <taxon>Colubridae</taxon>
        <taxon>Colubrinae</taxon>
        <taxon>Pantherophis</taxon>
    </lineage>
</organism>
<dbReference type="InterPro" id="IPR050654">
    <property type="entry name" value="AChE-related_enzymes"/>
</dbReference>